<accession>A0ABS1C621</accession>
<keyword evidence="1" id="KW-0812">Transmembrane</keyword>
<dbReference type="EMBL" id="JAEHFX010000011">
    <property type="protein sequence ID" value="MBK0404804.1"/>
    <property type="molecule type" value="Genomic_DNA"/>
</dbReference>
<evidence type="ECO:0000313" key="2">
    <source>
        <dbReference type="EMBL" id="MBK0404804.1"/>
    </source>
</evidence>
<feature type="transmembrane region" description="Helical" evidence="1">
    <location>
        <begin position="115"/>
        <end position="140"/>
    </location>
</feature>
<gene>
    <name evidence="2" type="ORF">I5M27_17565</name>
</gene>
<comment type="caution">
    <text evidence="2">The sequence shown here is derived from an EMBL/GenBank/DDBJ whole genome shotgun (WGS) entry which is preliminary data.</text>
</comment>
<sequence length="151" mass="17517">MRKKATKIFIPPVVGLILSIIAWQLEVTTVEYFYPPFDGAFFFQPFDFSVFWPLYLLFLVGSFLFQYFFILKLWSLNRRTNSFFKLWHLVGGFCIGFGLYYGFTSTLNNSNFLELLYNITIGVILAVVYWLGNLTSLAVIDKKKNLSQQGA</sequence>
<feature type="transmembrane region" description="Helical" evidence="1">
    <location>
        <begin position="86"/>
        <end position="103"/>
    </location>
</feature>
<name>A0ABS1C621_9BACT</name>
<proteinExistence type="predicted"/>
<evidence type="ECO:0000313" key="3">
    <source>
        <dbReference type="Proteomes" id="UP000644147"/>
    </source>
</evidence>
<reference evidence="2 3" key="1">
    <citation type="submission" date="2020-12" db="EMBL/GenBank/DDBJ databases">
        <title>Bacterial novel species Adhaeribacter sp. BT258 isolated from soil.</title>
        <authorList>
            <person name="Jung H.-Y."/>
        </authorList>
    </citation>
    <scope>NUCLEOTIDE SEQUENCE [LARGE SCALE GENOMIC DNA]</scope>
    <source>
        <strain evidence="2 3">BT258</strain>
    </source>
</reference>
<dbReference type="Proteomes" id="UP000644147">
    <property type="component" value="Unassembled WGS sequence"/>
</dbReference>
<protein>
    <submittedName>
        <fullName evidence="2">Uncharacterized protein</fullName>
    </submittedName>
</protein>
<keyword evidence="1" id="KW-0472">Membrane</keyword>
<dbReference type="RefSeq" id="WP_200507691.1">
    <property type="nucleotide sequence ID" value="NZ_JAEHFX010000011.1"/>
</dbReference>
<evidence type="ECO:0000256" key="1">
    <source>
        <dbReference type="SAM" id="Phobius"/>
    </source>
</evidence>
<feature type="transmembrane region" description="Helical" evidence="1">
    <location>
        <begin position="54"/>
        <end position="74"/>
    </location>
</feature>
<keyword evidence="1" id="KW-1133">Transmembrane helix</keyword>
<keyword evidence="3" id="KW-1185">Reference proteome</keyword>
<feature type="transmembrane region" description="Helical" evidence="1">
    <location>
        <begin position="12"/>
        <end position="34"/>
    </location>
</feature>
<organism evidence="2 3">
    <name type="scientific">Adhaeribacter terrigena</name>
    <dbReference type="NCBI Taxonomy" id="2793070"/>
    <lineage>
        <taxon>Bacteria</taxon>
        <taxon>Pseudomonadati</taxon>
        <taxon>Bacteroidota</taxon>
        <taxon>Cytophagia</taxon>
        <taxon>Cytophagales</taxon>
        <taxon>Hymenobacteraceae</taxon>
        <taxon>Adhaeribacter</taxon>
    </lineage>
</organism>